<dbReference type="Proteomes" id="UP000029737">
    <property type="component" value="Unassembled WGS sequence"/>
</dbReference>
<dbReference type="OrthoDB" id="4238587at2"/>
<proteinExistence type="predicted"/>
<keyword evidence="1" id="KW-0812">Transmembrane</keyword>
<evidence type="ECO:0000313" key="4">
    <source>
        <dbReference type="Proteomes" id="UP000029737"/>
    </source>
</evidence>
<protein>
    <submittedName>
        <fullName evidence="2">Cholesterol esterase</fullName>
    </submittedName>
</protein>
<gene>
    <name evidence="2" type="ORF">CDG81_05900</name>
    <name evidence="3" type="ORF">IL38_20905</name>
</gene>
<organism evidence="2 5">
    <name type="scientific">Actinopolyspora erythraea</name>
    <dbReference type="NCBI Taxonomy" id="414996"/>
    <lineage>
        <taxon>Bacteria</taxon>
        <taxon>Bacillati</taxon>
        <taxon>Actinomycetota</taxon>
        <taxon>Actinomycetes</taxon>
        <taxon>Actinopolysporales</taxon>
        <taxon>Actinopolysporaceae</taxon>
        <taxon>Actinopolyspora</taxon>
    </lineage>
</organism>
<dbReference type="EMBL" id="CP022752">
    <property type="protein sequence ID" value="ASU77924.1"/>
    <property type="molecule type" value="Genomic_DNA"/>
</dbReference>
<evidence type="ECO:0000313" key="2">
    <source>
        <dbReference type="EMBL" id="ASU77924.1"/>
    </source>
</evidence>
<name>A0A099D3J0_9ACTN</name>
<evidence type="ECO:0000313" key="5">
    <source>
        <dbReference type="Proteomes" id="UP000215043"/>
    </source>
</evidence>
<dbReference type="eggNOG" id="ENOG50312Q2">
    <property type="taxonomic scope" value="Bacteria"/>
</dbReference>
<dbReference type="InterPro" id="IPR046198">
    <property type="entry name" value="DUF6230"/>
</dbReference>
<keyword evidence="4" id="KW-1185">Reference proteome</keyword>
<dbReference type="AlphaFoldDB" id="A0A099D3J0"/>
<dbReference type="RefSeq" id="WP_043577242.1">
    <property type="nucleotide sequence ID" value="NZ_CP022752.1"/>
</dbReference>
<accession>A0A099D3J0</accession>
<evidence type="ECO:0000313" key="3">
    <source>
        <dbReference type="EMBL" id="KGI79905.1"/>
    </source>
</evidence>
<evidence type="ECO:0000256" key="1">
    <source>
        <dbReference type="SAM" id="Phobius"/>
    </source>
</evidence>
<dbReference type="HOGENOM" id="CLU_092426_0_0_11"/>
<keyword evidence="1" id="KW-0472">Membrane</keyword>
<sequence>MAANRELETDDGNAPNGRTRWRVFALMLLGSFSVIALMLTGLSKGAMAANFAVSGVTYKASADKLVAEGVAQFGAYDEGSGEKNHPVLVNAFKHAELSDFCQSFVIPDLPGIGDATVRIEAPGGMEAQRLVLGVEKVSGDLTLKNVQIGRDASQLDLGPEGVGGAEGGFGIQATGAEIDGLRQQAWSTTASTLNLRDVEITTKPGHHPCF</sequence>
<feature type="transmembrane region" description="Helical" evidence="1">
    <location>
        <begin position="23"/>
        <end position="42"/>
    </location>
</feature>
<keyword evidence="1" id="KW-1133">Transmembrane helix</keyword>
<reference evidence="3 4" key="1">
    <citation type="journal article" date="2014" name="PLoS ONE">
        <title>Identification and Characterization of a New Erythromycin Biosynthetic Gene Cluster in Actinopolyspora erythraea YIM90600, a Novel Erythronolide-Producing Halophilic Actinomycete Isolated from Salt Field.</title>
        <authorList>
            <person name="Chen D."/>
            <person name="Feng J."/>
            <person name="Huang L."/>
            <person name="Zhang Q."/>
            <person name="Wu J."/>
            <person name="Zhu X."/>
            <person name="Duan Y."/>
            <person name="Xu Z."/>
        </authorList>
    </citation>
    <scope>NUCLEOTIDE SEQUENCE [LARGE SCALE GENOMIC DNA]</scope>
    <source>
        <strain evidence="3 4">YIM90600</strain>
    </source>
</reference>
<dbReference type="Proteomes" id="UP000215043">
    <property type="component" value="Chromosome"/>
</dbReference>
<dbReference type="EMBL" id="JPMV01000038">
    <property type="protein sequence ID" value="KGI79905.1"/>
    <property type="molecule type" value="Genomic_DNA"/>
</dbReference>
<dbReference type="Pfam" id="PF19741">
    <property type="entry name" value="DUF6230"/>
    <property type="match status" value="1"/>
</dbReference>
<reference evidence="2 5" key="2">
    <citation type="submission" date="2017-08" db="EMBL/GenBank/DDBJ databases">
        <title>The complete genome sequence of moderately halophilic actinomycete Actinopolyspora erythraea YIM 90600, the producer of novel erythromycin, novel actinopolysporins A-C and tubercidin.</title>
        <authorList>
            <person name="Yin M."/>
            <person name="Tang S."/>
        </authorList>
    </citation>
    <scope>NUCLEOTIDE SEQUENCE [LARGE SCALE GENOMIC DNA]</scope>
    <source>
        <strain evidence="2 5">YIM 90600</strain>
    </source>
</reference>
<dbReference type="KEGG" id="aey:CDG81_05900"/>